<gene>
    <name evidence="2" type="ORF">RRG08_043375</name>
</gene>
<feature type="region of interest" description="Disordered" evidence="1">
    <location>
        <begin position="20"/>
        <end position="75"/>
    </location>
</feature>
<organism evidence="2 3">
    <name type="scientific">Elysia crispata</name>
    <name type="common">lettuce slug</name>
    <dbReference type="NCBI Taxonomy" id="231223"/>
    <lineage>
        <taxon>Eukaryota</taxon>
        <taxon>Metazoa</taxon>
        <taxon>Spiralia</taxon>
        <taxon>Lophotrochozoa</taxon>
        <taxon>Mollusca</taxon>
        <taxon>Gastropoda</taxon>
        <taxon>Heterobranchia</taxon>
        <taxon>Euthyneura</taxon>
        <taxon>Panpulmonata</taxon>
        <taxon>Sacoglossa</taxon>
        <taxon>Placobranchoidea</taxon>
        <taxon>Plakobranchidae</taxon>
        <taxon>Elysia</taxon>
    </lineage>
</organism>
<accession>A0AAE0Z549</accession>
<comment type="caution">
    <text evidence="2">The sequence shown here is derived from an EMBL/GenBank/DDBJ whole genome shotgun (WGS) entry which is preliminary data.</text>
</comment>
<dbReference type="EMBL" id="JAWDGP010004608">
    <property type="protein sequence ID" value="KAK3763088.1"/>
    <property type="molecule type" value="Genomic_DNA"/>
</dbReference>
<proteinExistence type="predicted"/>
<evidence type="ECO:0000313" key="2">
    <source>
        <dbReference type="EMBL" id="KAK3763088.1"/>
    </source>
</evidence>
<evidence type="ECO:0000256" key="1">
    <source>
        <dbReference type="SAM" id="MobiDB-lite"/>
    </source>
</evidence>
<evidence type="ECO:0000313" key="3">
    <source>
        <dbReference type="Proteomes" id="UP001283361"/>
    </source>
</evidence>
<sequence length="75" mass="8113">MPRLTRHGISDLFRSVKHRRVSDSRCADPGDGSGIPAIIGENRTSVRMLHGGGITETTVGPPGGYSTREESLRPR</sequence>
<name>A0AAE0Z549_9GAST</name>
<dbReference type="Proteomes" id="UP001283361">
    <property type="component" value="Unassembled WGS sequence"/>
</dbReference>
<keyword evidence="3" id="KW-1185">Reference proteome</keyword>
<protein>
    <submittedName>
        <fullName evidence="2">Uncharacterized protein</fullName>
    </submittedName>
</protein>
<dbReference type="AlphaFoldDB" id="A0AAE0Z549"/>
<reference evidence="2" key="1">
    <citation type="journal article" date="2023" name="G3 (Bethesda)">
        <title>A reference genome for the long-term kleptoplast-retaining sea slug Elysia crispata morphotype clarki.</title>
        <authorList>
            <person name="Eastman K.E."/>
            <person name="Pendleton A.L."/>
            <person name="Shaikh M.A."/>
            <person name="Suttiyut T."/>
            <person name="Ogas R."/>
            <person name="Tomko P."/>
            <person name="Gavelis G."/>
            <person name="Widhalm J.R."/>
            <person name="Wisecaver J.H."/>
        </authorList>
    </citation>
    <scope>NUCLEOTIDE SEQUENCE</scope>
    <source>
        <strain evidence="2">ECLA1</strain>
    </source>
</reference>